<dbReference type="InterPro" id="IPR032710">
    <property type="entry name" value="NTF2-like_dom_sf"/>
</dbReference>
<evidence type="ECO:0000256" key="1">
    <source>
        <dbReference type="SAM" id="SignalP"/>
    </source>
</evidence>
<dbReference type="EMBL" id="BMQL01000094">
    <property type="protein sequence ID" value="GGR39279.1"/>
    <property type="molecule type" value="Genomic_DNA"/>
</dbReference>
<evidence type="ECO:0000259" key="2">
    <source>
        <dbReference type="Pfam" id="PF14534"/>
    </source>
</evidence>
<dbReference type="Pfam" id="PF14534">
    <property type="entry name" value="DUF4440"/>
    <property type="match status" value="1"/>
</dbReference>
<organism evidence="3 4">
    <name type="scientific">Deinococcus ruber</name>
    <dbReference type="NCBI Taxonomy" id="1848197"/>
    <lineage>
        <taxon>Bacteria</taxon>
        <taxon>Thermotogati</taxon>
        <taxon>Deinococcota</taxon>
        <taxon>Deinococci</taxon>
        <taxon>Deinococcales</taxon>
        <taxon>Deinococcaceae</taxon>
        <taxon>Deinococcus</taxon>
    </lineage>
</organism>
<proteinExistence type="predicted"/>
<reference evidence="3" key="2">
    <citation type="submission" date="2020-09" db="EMBL/GenBank/DDBJ databases">
        <authorList>
            <person name="Sun Q."/>
            <person name="Ohkuma M."/>
        </authorList>
    </citation>
    <scope>NUCLEOTIDE SEQUENCE</scope>
    <source>
        <strain evidence="3">JCM 31311</strain>
    </source>
</reference>
<reference evidence="3" key="1">
    <citation type="journal article" date="2014" name="Int. J. Syst. Evol. Microbiol.">
        <title>Complete genome sequence of Corynebacterium casei LMG S-19264T (=DSM 44701T), isolated from a smear-ripened cheese.</title>
        <authorList>
            <consortium name="US DOE Joint Genome Institute (JGI-PGF)"/>
            <person name="Walter F."/>
            <person name="Albersmeier A."/>
            <person name="Kalinowski J."/>
            <person name="Ruckert C."/>
        </authorList>
    </citation>
    <scope>NUCLEOTIDE SEQUENCE</scope>
    <source>
        <strain evidence="3">JCM 31311</strain>
    </source>
</reference>
<dbReference type="AlphaFoldDB" id="A0A918KXC0"/>
<feature type="chain" id="PRO_5036813357" evidence="1">
    <location>
        <begin position="26"/>
        <end position="162"/>
    </location>
</feature>
<dbReference type="Proteomes" id="UP000603865">
    <property type="component" value="Unassembled WGS sequence"/>
</dbReference>
<dbReference type="InterPro" id="IPR027843">
    <property type="entry name" value="DUF4440"/>
</dbReference>
<keyword evidence="4" id="KW-1185">Reference proteome</keyword>
<sequence>MPNLSRLARLSSLLGALLSAPAPQAAGTLPTSTAGASMTRIDDNRAAILKVLGQHQAAMVAGNIQTLNDVLDEHFTATHITGYKQPKAEWLAQINSGYFKYHSVQPQGTTVSINGTTATAVRRALIDVTISGSRGTWRLESTTQLVNRSGTWKIMTSRSTTY</sequence>
<comment type="caution">
    <text evidence="3">The sequence shown here is derived from an EMBL/GenBank/DDBJ whole genome shotgun (WGS) entry which is preliminary data.</text>
</comment>
<evidence type="ECO:0000313" key="3">
    <source>
        <dbReference type="EMBL" id="GGR39279.1"/>
    </source>
</evidence>
<accession>A0A918KXC0</accession>
<feature type="signal peptide" evidence="1">
    <location>
        <begin position="1"/>
        <end position="25"/>
    </location>
</feature>
<feature type="domain" description="DUF4440" evidence="2">
    <location>
        <begin position="48"/>
        <end position="154"/>
    </location>
</feature>
<gene>
    <name evidence="3" type="ORF">GCM10008957_55200</name>
</gene>
<keyword evidence="1" id="KW-0732">Signal</keyword>
<evidence type="ECO:0000313" key="4">
    <source>
        <dbReference type="Proteomes" id="UP000603865"/>
    </source>
</evidence>
<name>A0A918KXC0_9DEIO</name>
<protein>
    <submittedName>
        <fullName evidence="3">DUF4440 domain-containing protein</fullName>
    </submittedName>
</protein>
<dbReference type="Gene3D" id="3.10.450.50">
    <property type="match status" value="1"/>
</dbReference>
<dbReference type="SUPFAM" id="SSF54427">
    <property type="entry name" value="NTF2-like"/>
    <property type="match status" value="1"/>
</dbReference>